<gene>
    <name evidence="1" type="ORF">KDA_30570</name>
</gene>
<name>A0A402B834_9CHLR</name>
<dbReference type="EMBL" id="BIFT01000001">
    <property type="protein sequence ID" value="GCE27573.1"/>
    <property type="molecule type" value="Genomic_DNA"/>
</dbReference>
<accession>A0A402B834</accession>
<dbReference type="OrthoDB" id="3561500at2"/>
<evidence type="ECO:0000313" key="1">
    <source>
        <dbReference type="EMBL" id="GCE27573.1"/>
    </source>
</evidence>
<dbReference type="RefSeq" id="WP_126627903.1">
    <property type="nucleotide sequence ID" value="NZ_BIFT01000001.1"/>
</dbReference>
<keyword evidence="2" id="KW-1185">Reference proteome</keyword>
<protein>
    <submittedName>
        <fullName evidence="1">Uncharacterized protein</fullName>
    </submittedName>
</protein>
<dbReference type="AlphaFoldDB" id="A0A402B834"/>
<dbReference type="Pfam" id="PF26611">
    <property type="entry name" value="MAD7"/>
    <property type="match status" value="1"/>
</dbReference>
<organism evidence="1 2">
    <name type="scientific">Dictyobacter alpinus</name>
    <dbReference type="NCBI Taxonomy" id="2014873"/>
    <lineage>
        <taxon>Bacteria</taxon>
        <taxon>Bacillati</taxon>
        <taxon>Chloroflexota</taxon>
        <taxon>Ktedonobacteria</taxon>
        <taxon>Ktedonobacterales</taxon>
        <taxon>Dictyobacteraceae</taxon>
        <taxon>Dictyobacter</taxon>
    </lineage>
</organism>
<evidence type="ECO:0000313" key="2">
    <source>
        <dbReference type="Proteomes" id="UP000287171"/>
    </source>
</evidence>
<proteinExistence type="predicted"/>
<dbReference type="Proteomes" id="UP000287171">
    <property type="component" value="Unassembled WGS sequence"/>
</dbReference>
<dbReference type="InterPro" id="IPR058120">
    <property type="entry name" value="MADS7"/>
</dbReference>
<sequence>MKIKLPKDLRGASFPRVLNLELNGFDIDLFLPSLFFTILSQGKGKARQTNNPEDIKKYIESLSKHQALEGFDNANGRILLERFVRTSLIVTGRVGRAQKGEQILSLVPYTILTHKAGFPTHNSRQRKADIFIYQALRDYLQGDDALRSFAKQVFGRGIEIGQLPDLGGTYDDHTQLDILTRLSIAFIDGFNNTRPQLNRERKLPNAFPSLVNGLARDLLRYLFEFHDKMPTQAFTYNLLAMINFEFFNYTLHVVHAINALVANPEVLPAAMQDDKQPSALQMYVDFTNGSTPRSLEMSKACVRRDIEAYQQFSFSNLLLRQIDIYTAKLRNNSRRKADIEKILPIDTSGAHYLQGLLLLQEDPKINVHLEAAAQLDEERIRTENIEKEEGEDSEAWQMLDNIANTGETDLERVISLLAETQRGDGSKNVISWFYGTGGIKKTHGVLRGLTTHRQTWRYAPENDLLAALVQVATARLSGPNQLRPIKLREFLDFLKERYGILVDTPPAPFEGAEYAAAARDNLRAMLGRLRQMGIFRDLSDDFTVQRLHAPYAGTEHVKVEA</sequence>
<dbReference type="NCBIfam" id="NF047733">
    <property type="entry name" value="antiphage_MADS7"/>
    <property type="match status" value="1"/>
</dbReference>
<comment type="caution">
    <text evidence="1">The sequence shown here is derived from an EMBL/GenBank/DDBJ whole genome shotgun (WGS) entry which is preliminary data.</text>
</comment>
<reference evidence="2" key="1">
    <citation type="submission" date="2018-12" db="EMBL/GenBank/DDBJ databases">
        <title>Tengunoibacter tsumagoiensis gen. nov., sp. nov., Dictyobacter kobayashii sp. nov., D. alpinus sp. nov., and D. joshuensis sp. nov. and description of Dictyobacteraceae fam. nov. within the order Ktedonobacterales isolated from Tengu-no-mugimeshi.</title>
        <authorList>
            <person name="Wang C.M."/>
            <person name="Zheng Y."/>
            <person name="Sakai Y."/>
            <person name="Toyoda A."/>
            <person name="Minakuchi Y."/>
            <person name="Abe K."/>
            <person name="Yokota A."/>
            <person name="Yabe S."/>
        </authorList>
    </citation>
    <scope>NUCLEOTIDE SEQUENCE [LARGE SCALE GENOMIC DNA]</scope>
    <source>
        <strain evidence="2">Uno16</strain>
    </source>
</reference>